<dbReference type="EMBL" id="QTJU01000007">
    <property type="protein sequence ID" value="RFM26776.1"/>
    <property type="molecule type" value="Genomic_DNA"/>
</dbReference>
<dbReference type="Pfam" id="PF14683">
    <property type="entry name" value="CBM-like"/>
    <property type="match status" value="1"/>
</dbReference>
<accession>A0A3E1NFM4</accession>
<name>A0A3E1NFM4_9BACT</name>
<evidence type="ECO:0000256" key="1">
    <source>
        <dbReference type="SAM" id="SignalP"/>
    </source>
</evidence>
<feature type="chain" id="PRO_5017635530" description="Glycoside hydrolase" evidence="1">
    <location>
        <begin position="23"/>
        <end position="1134"/>
    </location>
</feature>
<proteinExistence type="predicted"/>
<gene>
    <name evidence="4" type="ORF">DXN05_17430</name>
</gene>
<dbReference type="Proteomes" id="UP000261284">
    <property type="component" value="Unassembled WGS sequence"/>
</dbReference>
<dbReference type="InterPro" id="IPR011330">
    <property type="entry name" value="Glyco_hydro/deAcase_b/a-brl"/>
</dbReference>
<dbReference type="Gene3D" id="2.70.98.30">
    <property type="entry name" value="Golgi alpha-mannosidase II, domain 4"/>
    <property type="match status" value="1"/>
</dbReference>
<dbReference type="InterPro" id="IPR008979">
    <property type="entry name" value="Galactose-bd-like_sf"/>
</dbReference>
<reference evidence="4 5" key="1">
    <citation type="submission" date="2018-08" db="EMBL/GenBank/DDBJ databases">
        <title>Chitinophagaceae sp. K23C18032701, a novel bacterium isolated from forest soil.</title>
        <authorList>
            <person name="Wang C."/>
        </authorList>
    </citation>
    <scope>NUCLEOTIDE SEQUENCE [LARGE SCALE GENOMIC DNA]</scope>
    <source>
        <strain evidence="4 5">K23C18032701</strain>
    </source>
</reference>
<dbReference type="GO" id="GO:0030246">
    <property type="term" value="F:carbohydrate binding"/>
    <property type="evidence" value="ECO:0007669"/>
    <property type="project" value="InterPro"/>
</dbReference>
<dbReference type="OrthoDB" id="1049785at2"/>
<evidence type="ECO:0000259" key="3">
    <source>
        <dbReference type="Pfam" id="PF14683"/>
    </source>
</evidence>
<dbReference type="GO" id="GO:0009313">
    <property type="term" value="P:oligosaccharide catabolic process"/>
    <property type="evidence" value="ECO:0007669"/>
    <property type="project" value="TreeGrafter"/>
</dbReference>
<evidence type="ECO:0000313" key="4">
    <source>
        <dbReference type="EMBL" id="RFM26776.1"/>
    </source>
</evidence>
<evidence type="ECO:0000313" key="5">
    <source>
        <dbReference type="Proteomes" id="UP000261284"/>
    </source>
</evidence>
<dbReference type="RefSeq" id="WP_116848560.1">
    <property type="nucleotide sequence ID" value="NZ_QTJU01000007.1"/>
</dbReference>
<dbReference type="InterPro" id="IPR029411">
    <property type="entry name" value="RG-lyase_III"/>
</dbReference>
<sequence length="1134" mass="123698">MKRIAMSLVTFCLFFTAGKLNGYAQNQPALLWQIGTADNSSNELALAPEHYAKFTKDAFYRVGRSVAAKDWPYAQPGPDDGWAGNTTHTSSILFALRDKPLPGNYQLQVKTIDAGHSQVQLRISVNGKIFTQTLASGKARGIHGNRQPGSPASFDINITADDLKAGNNIITITTEKGSWFVYDWLGFSAPAGTRLQAVQPGITAESWQALPFLQEKNGQSFQPCLLSIANNSDTGNIKIGLAGKPGTSYPLTAGLNNITLALPAVTQDSTVTIAVAQKGKQLFTKDIRLSPVRKMTVYILPHSHNDIGYTEIQTNVERKQMNNLLTGIAYAKQTRDYPAGARFVWNLEGVYAADLFMNRMNAQQKADLVAAVKDGGVALNGMYLNTLTGLCRPEELLQLFRYSNKLAAQCGTTIQSAMISDVPGYTWGTVTAMAQAGIRYFSAAPNYFDRIGDILVQWEDKPFWWFGPSGKDKVLVWIPYRGYAMSHGLPNGLTTSFVGSYMKELEQKKFPYDITYIRWSGHGDNAVPDPSISEFVKDWSSKYTWPKFIISSTTTAFRAFEDKYGTQLPEVHGDWTGYWEDGAGSSALETAENRASSSRLTQAGALWAMTAPDKFPADSFHEAWKNVILYSEHTWGADESVTRPLTQKTMEQWIIKKSYATNADSLSLALTQGALSKQSGTAVANAVDIVNTSSWPRTELVTLSRELSAAGDIVKDAAGTIIPSQRLTTGELAFVAKNIPPFASGRFFISAGKAATTSSFTTGQYMLDNGIIRLTINPQTGAINSLKHAALGNDFADTTSGEGLNDYLYLAGKDTTALQHIKEVTVQLRENGPVLASLQIRSQAPGCTQLLREVTLVKDFGYVDIVNHLDKKPAELNPYPGDYGWANTQGKESLNIAFPFHVPGGEIKVNIPMAMIRPGKDQIPGACKNWLEVGNWADVSNSNMGISWVSLDAPLIEVGGITANLLGGQTNPAVWRKTIEPTQKFYSWALNNHWETNYRAYQLGHIYFRYALQPHAAFDATAVTKFATGKAEPLIATPALGEGLHTSLLQLSNTQLVTLALKPSEDGKAWMVTLYNPGSSAAATTLQWSAPAGSQYFSNTAEQPVKEAGKDITVDAQGVVTLRVEKRSGAVTTR</sequence>
<protein>
    <recommendedName>
        <fullName evidence="6">Glycoside hydrolase</fullName>
    </recommendedName>
</protein>
<dbReference type="InterPro" id="IPR027291">
    <property type="entry name" value="Glyco_hydro_38_N_sf"/>
</dbReference>
<dbReference type="SUPFAM" id="SSF88713">
    <property type="entry name" value="Glycoside hydrolase/deacetylase"/>
    <property type="match status" value="1"/>
</dbReference>
<dbReference type="CDD" id="cd10791">
    <property type="entry name" value="GH38N_AMII_like_1"/>
    <property type="match status" value="1"/>
</dbReference>
<dbReference type="Gene3D" id="2.60.120.260">
    <property type="entry name" value="Galactose-binding domain-like"/>
    <property type="match status" value="1"/>
</dbReference>
<dbReference type="PANTHER" id="PTHR46017:SF1">
    <property type="entry name" value="ALPHA-MANNOSIDASE 2C1"/>
    <property type="match status" value="1"/>
</dbReference>
<dbReference type="SUPFAM" id="SSF49785">
    <property type="entry name" value="Galactose-binding domain-like"/>
    <property type="match status" value="1"/>
</dbReference>
<keyword evidence="5" id="KW-1185">Reference proteome</keyword>
<dbReference type="PANTHER" id="PTHR46017">
    <property type="entry name" value="ALPHA-MANNOSIDASE 2C1"/>
    <property type="match status" value="1"/>
</dbReference>
<evidence type="ECO:0008006" key="6">
    <source>
        <dbReference type="Google" id="ProtNLM"/>
    </source>
</evidence>
<organism evidence="4 5">
    <name type="scientific">Deminuibacter soli</name>
    <dbReference type="NCBI Taxonomy" id="2291815"/>
    <lineage>
        <taxon>Bacteria</taxon>
        <taxon>Pseudomonadati</taxon>
        <taxon>Bacteroidota</taxon>
        <taxon>Chitinophagia</taxon>
        <taxon>Chitinophagales</taxon>
        <taxon>Chitinophagaceae</taxon>
        <taxon>Deminuibacter</taxon>
    </lineage>
</organism>
<dbReference type="AlphaFoldDB" id="A0A3E1NFM4"/>
<dbReference type="GO" id="GO:0006013">
    <property type="term" value="P:mannose metabolic process"/>
    <property type="evidence" value="ECO:0007669"/>
    <property type="project" value="InterPro"/>
</dbReference>
<feature type="signal peptide" evidence="1">
    <location>
        <begin position="1"/>
        <end position="22"/>
    </location>
</feature>
<dbReference type="Pfam" id="PF01074">
    <property type="entry name" value="Glyco_hydro_38N"/>
    <property type="match status" value="1"/>
</dbReference>
<keyword evidence="1" id="KW-0732">Signal</keyword>
<dbReference type="InterPro" id="IPR011013">
    <property type="entry name" value="Gal_mutarotase_sf_dom"/>
</dbReference>
<feature type="domain" description="Rhamnogalacturonan lyase" evidence="3">
    <location>
        <begin position="31"/>
        <end position="185"/>
    </location>
</feature>
<dbReference type="GO" id="GO:0004559">
    <property type="term" value="F:alpha-mannosidase activity"/>
    <property type="evidence" value="ECO:0007669"/>
    <property type="project" value="InterPro"/>
</dbReference>
<comment type="caution">
    <text evidence="4">The sequence shown here is derived from an EMBL/GenBank/DDBJ whole genome shotgun (WGS) entry which is preliminary data.</text>
</comment>
<dbReference type="Gene3D" id="3.20.110.10">
    <property type="entry name" value="Glycoside hydrolase 38, N terminal domain"/>
    <property type="match status" value="1"/>
</dbReference>
<dbReference type="InterPro" id="IPR000602">
    <property type="entry name" value="Glyco_hydro_38_N"/>
</dbReference>
<feature type="domain" description="Glycoside hydrolase family 38 N-terminal" evidence="2">
    <location>
        <begin position="296"/>
        <end position="562"/>
    </location>
</feature>
<evidence type="ECO:0000259" key="2">
    <source>
        <dbReference type="Pfam" id="PF01074"/>
    </source>
</evidence>
<dbReference type="SUPFAM" id="SSF74650">
    <property type="entry name" value="Galactose mutarotase-like"/>
    <property type="match status" value="1"/>
</dbReference>